<evidence type="ECO:0000256" key="1">
    <source>
        <dbReference type="SAM" id="Phobius"/>
    </source>
</evidence>
<dbReference type="GO" id="GO:0003824">
    <property type="term" value="F:catalytic activity"/>
    <property type="evidence" value="ECO:0007669"/>
    <property type="project" value="UniProtKB-ARBA"/>
</dbReference>
<sequence length="456" mass="47410">MAQRSTLHTATVDQAAAGREPPRGRIGRVVAASLAAGLVAAVILSFLPVATVDVDFSTAMVLFGFALGWALLAVLSTRLTEQPQRWAVVPAIFMAVAGALVLLAPDSLVDALGWVWPPALLVLVVWAWTRARRDLHSRTRRWLLNPVLAVLGVLALAGAYETIGGATAPAVAMRGQLVDVGPYRLHLDCTGSRGPTVVLEPGAGGSAASMGLIAPAVARDTRVCVYDRAGRGWSDAPASPPDGAQNVTDLHALLHNAHVPGPYVLAGHSFGGYYVMTYAARYPSEVAGLVLIDASKTSGGPVSPPKAGSYSLLQHATSLVATTSHLGLGRLIAATSSPQLPASYRNDMRATAATGTEMAGVLGEYGVANRSAAEATQLRSLHGKPLVVLTASQGNVPGWMVWQNQLATLSTNSIHRVEPGAAHASFVEEPEHAAAVTRAIHDVVVAVRTGAPLTKP</sequence>
<keyword evidence="1" id="KW-0812">Transmembrane</keyword>
<organism evidence="3 4">
    <name type="scientific">Pedococcus cremeus</name>
    <dbReference type="NCBI Taxonomy" id="587636"/>
    <lineage>
        <taxon>Bacteria</taxon>
        <taxon>Bacillati</taxon>
        <taxon>Actinomycetota</taxon>
        <taxon>Actinomycetes</taxon>
        <taxon>Micrococcales</taxon>
        <taxon>Intrasporangiaceae</taxon>
        <taxon>Pedococcus</taxon>
    </lineage>
</organism>
<dbReference type="InterPro" id="IPR029058">
    <property type="entry name" value="AB_hydrolase_fold"/>
</dbReference>
<evidence type="ECO:0000313" key="3">
    <source>
        <dbReference type="EMBL" id="SES49005.1"/>
    </source>
</evidence>
<dbReference type="SUPFAM" id="SSF53474">
    <property type="entry name" value="alpha/beta-Hydrolases"/>
    <property type="match status" value="1"/>
</dbReference>
<dbReference type="EMBL" id="FOHB01000011">
    <property type="protein sequence ID" value="SES49005.1"/>
    <property type="molecule type" value="Genomic_DNA"/>
</dbReference>
<gene>
    <name evidence="3" type="ORF">SAMN05216199_0269</name>
</gene>
<feature type="transmembrane region" description="Helical" evidence="1">
    <location>
        <begin position="141"/>
        <end position="160"/>
    </location>
</feature>
<reference evidence="4" key="1">
    <citation type="submission" date="2016-10" db="EMBL/GenBank/DDBJ databases">
        <authorList>
            <person name="Varghese N."/>
            <person name="Submissions S."/>
        </authorList>
    </citation>
    <scope>NUCLEOTIDE SEQUENCE [LARGE SCALE GENOMIC DNA]</scope>
    <source>
        <strain evidence="4">CGMCC 1.6963</strain>
    </source>
</reference>
<evidence type="ECO:0000259" key="2">
    <source>
        <dbReference type="Pfam" id="PF00561"/>
    </source>
</evidence>
<dbReference type="PANTHER" id="PTHR43798:SF33">
    <property type="entry name" value="HYDROLASE, PUTATIVE (AFU_ORTHOLOGUE AFUA_2G14860)-RELATED"/>
    <property type="match status" value="1"/>
</dbReference>
<accession>A0A1H9XS57</accession>
<dbReference type="GO" id="GO:0016020">
    <property type="term" value="C:membrane"/>
    <property type="evidence" value="ECO:0007669"/>
    <property type="project" value="TreeGrafter"/>
</dbReference>
<dbReference type="PANTHER" id="PTHR43798">
    <property type="entry name" value="MONOACYLGLYCEROL LIPASE"/>
    <property type="match status" value="1"/>
</dbReference>
<feature type="transmembrane region" description="Helical" evidence="1">
    <location>
        <begin position="29"/>
        <end position="50"/>
    </location>
</feature>
<dbReference type="Pfam" id="PF00561">
    <property type="entry name" value="Abhydrolase_1"/>
    <property type="match status" value="1"/>
</dbReference>
<dbReference type="PRINTS" id="PR00111">
    <property type="entry name" value="ABHYDROLASE"/>
</dbReference>
<proteinExistence type="predicted"/>
<keyword evidence="1" id="KW-1133">Transmembrane helix</keyword>
<feature type="transmembrane region" description="Helical" evidence="1">
    <location>
        <begin position="56"/>
        <end position="75"/>
    </location>
</feature>
<dbReference type="STRING" id="587636.SAMN05216199_0269"/>
<feature type="transmembrane region" description="Helical" evidence="1">
    <location>
        <begin position="111"/>
        <end position="129"/>
    </location>
</feature>
<dbReference type="InterPro" id="IPR000073">
    <property type="entry name" value="AB_hydrolase_1"/>
</dbReference>
<keyword evidence="4" id="KW-1185">Reference proteome</keyword>
<name>A0A1H9XS57_9MICO</name>
<feature type="transmembrane region" description="Helical" evidence="1">
    <location>
        <begin position="87"/>
        <end position="105"/>
    </location>
</feature>
<protein>
    <submittedName>
        <fullName evidence="3">Pimeloyl-ACP methyl ester carboxylesterase</fullName>
    </submittedName>
</protein>
<dbReference type="Gene3D" id="3.40.50.1820">
    <property type="entry name" value="alpha/beta hydrolase"/>
    <property type="match status" value="1"/>
</dbReference>
<dbReference type="InterPro" id="IPR050266">
    <property type="entry name" value="AB_hydrolase_sf"/>
</dbReference>
<dbReference type="RefSeq" id="WP_091762803.1">
    <property type="nucleotide sequence ID" value="NZ_FOHB01000011.1"/>
</dbReference>
<feature type="domain" description="AB hydrolase-1" evidence="2">
    <location>
        <begin position="195"/>
        <end position="430"/>
    </location>
</feature>
<keyword evidence="1" id="KW-0472">Membrane</keyword>
<dbReference type="Proteomes" id="UP000199019">
    <property type="component" value="Unassembled WGS sequence"/>
</dbReference>
<evidence type="ECO:0000313" key="4">
    <source>
        <dbReference type="Proteomes" id="UP000199019"/>
    </source>
</evidence>
<dbReference type="AlphaFoldDB" id="A0A1H9XS57"/>